<gene>
    <name evidence="2" type="ORF">GCM10022381_00570</name>
</gene>
<organism evidence="2 3">
    <name type="scientific">Leifsonia kafniensis</name>
    <dbReference type="NCBI Taxonomy" id="475957"/>
    <lineage>
        <taxon>Bacteria</taxon>
        <taxon>Bacillati</taxon>
        <taxon>Actinomycetota</taxon>
        <taxon>Actinomycetes</taxon>
        <taxon>Micrococcales</taxon>
        <taxon>Microbacteriaceae</taxon>
        <taxon>Leifsonia</taxon>
    </lineage>
</organism>
<dbReference type="SUPFAM" id="SSF53067">
    <property type="entry name" value="Actin-like ATPase domain"/>
    <property type="match status" value="1"/>
</dbReference>
<proteinExistence type="predicted"/>
<dbReference type="Pfam" id="PF01869">
    <property type="entry name" value="BcrAD_BadFG"/>
    <property type="match status" value="1"/>
</dbReference>
<dbReference type="InterPro" id="IPR052519">
    <property type="entry name" value="Euk-type_GlcNAc_Kinase"/>
</dbReference>
<accession>A0ABP7JZ04</accession>
<dbReference type="PANTHER" id="PTHR43190:SF3">
    <property type="entry name" value="N-ACETYL-D-GLUCOSAMINE KINASE"/>
    <property type="match status" value="1"/>
</dbReference>
<feature type="domain" description="ATPase BadF/BadG/BcrA/BcrD type" evidence="1">
    <location>
        <begin position="34"/>
        <end position="232"/>
    </location>
</feature>
<comment type="caution">
    <text evidence="2">The sequence shown here is derived from an EMBL/GenBank/DDBJ whole genome shotgun (WGS) entry which is preliminary data.</text>
</comment>
<name>A0ABP7JZ04_9MICO</name>
<sequence length="267" mass="27600">MAGAGIHAPVEQITALLAPLGLRGPVALVSDVLATFYSGTLLPNGYVLIAGTGAVAGRIEDGRLAAVSDGLGWLLGDAGSGYWIGHRVVSAVVGFLDRRAPQTALTELLLAELHLTATTERRGERPLILLRLVDALYALRPVELSRFAPLAFQAHDDEVACAILADATSALADTLASIWDRGVDGPVVLGGSVLGRGLLAATIPLGASLRAGLDNSPPITVTDGLVGAAVLGLRRAGIRVDENIFRRITGDVTALRDAARRKNSGNG</sequence>
<protein>
    <recommendedName>
        <fullName evidence="1">ATPase BadF/BadG/BcrA/BcrD type domain-containing protein</fullName>
    </recommendedName>
</protein>
<keyword evidence="3" id="KW-1185">Reference proteome</keyword>
<dbReference type="EMBL" id="BAABCN010000001">
    <property type="protein sequence ID" value="GAA3859785.1"/>
    <property type="molecule type" value="Genomic_DNA"/>
</dbReference>
<dbReference type="InterPro" id="IPR043129">
    <property type="entry name" value="ATPase_NBD"/>
</dbReference>
<evidence type="ECO:0000259" key="1">
    <source>
        <dbReference type="Pfam" id="PF01869"/>
    </source>
</evidence>
<evidence type="ECO:0000313" key="2">
    <source>
        <dbReference type="EMBL" id="GAA3859785.1"/>
    </source>
</evidence>
<dbReference type="Proteomes" id="UP001501803">
    <property type="component" value="Unassembled WGS sequence"/>
</dbReference>
<dbReference type="PANTHER" id="PTHR43190">
    <property type="entry name" value="N-ACETYL-D-GLUCOSAMINE KINASE"/>
    <property type="match status" value="1"/>
</dbReference>
<dbReference type="InterPro" id="IPR002731">
    <property type="entry name" value="ATPase_BadF"/>
</dbReference>
<evidence type="ECO:0000313" key="3">
    <source>
        <dbReference type="Proteomes" id="UP001501803"/>
    </source>
</evidence>
<dbReference type="Gene3D" id="3.30.420.40">
    <property type="match status" value="1"/>
</dbReference>
<reference evidence="3" key="1">
    <citation type="journal article" date="2019" name="Int. J. Syst. Evol. Microbiol.">
        <title>The Global Catalogue of Microorganisms (GCM) 10K type strain sequencing project: providing services to taxonomists for standard genome sequencing and annotation.</title>
        <authorList>
            <consortium name="The Broad Institute Genomics Platform"/>
            <consortium name="The Broad Institute Genome Sequencing Center for Infectious Disease"/>
            <person name="Wu L."/>
            <person name="Ma J."/>
        </authorList>
    </citation>
    <scope>NUCLEOTIDE SEQUENCE [LARGE SCALE GENOMIC DNA]</scope>
    <source>
        <strain evidence="3">JCM 17021</strain>
    </source>
</reference>